<keyword evidence="1" id="KW-1133">Transmembrane helix</keyword>
<keyword evidence="1" id="KW-0812">Transmembrane</keyword>
<proteinExistence type="predicted"/>
<dbReference type="AlphaFoldDB" id="A0AAD9UL14"/>
<gene>
    <name evidence="2" type="ORF">NP493_16g07062</name>
</gene>
<reference evidence="2" key="1">
    <citation type="journal article" date="2023" name="Mol. Biol. Evol.">
        <title>Third-Generation Sequencing Reveals the Adaptive Role of the Epigenome in Three Deep-Sea Polychaetes.</title>
        <authorList>
            <person name="Perez M."/>
            <person name="Aroh O."/>
            <person name="Sun Y."/>
            <person name="Lan Y."/>
            <person name="Juniper S.K."/>
            <person name="Young C.R."/>
            <person name="Angers B."/>
            <person name="Qian P.Y."/>
        </authorList>
    </citation>
    <scope>NUCLEOTIDE SEQUENCE</scope>
    <source>
        <strain evidence="2">R07B-5</strain>
    </source>
</reference>
<accession>A0AAD9UL14</accession>
<feature type="transmembrane region" description="Helical" evidence="1">
    <location>
        <begin position="29"/>
        <end position="50"/>
    </location>
</feature>
<sequence>MILWDYVYPDHKPAPDCPCVEFFKMRNEYLLISVCVVSSVAYFTALLAILKGRVTWPVVEVVDTAVCTAPVPDFLSGTDVDGHALVDNRRLKRILSNVLNKAKKNRPRGNGARSRERTRYNNEREERERCLLTEKMHREVRYEEVIAQKENLKQKLMDTEQRCFGLMMEAQSRYLEWLDMQDEIKQVDIRMKLLRDRLTFMLDK</sequence>
<dbReference type="Proteomes" id="UP001209878">
    <property type="component" value="Unassembled WGS sequence"/>
</dbReference>
<comment type="caution">
    <text evidence="2">The sequence shown here is derived from an EMBL/GenBank/DDBJ whole genome shotgun (WGS) entry which is preliminary data.</text>
</comment>
<organism evidence="2 3">
    <name type="scientific">Ridgeia piscesae</name>
    <name type="common">Tubeworm</name>
    <dbReference type="NCBI Taxonomy" id="27915"/>
    <lineage>
        <taxon>Eukaryota</taxon>
        <taxon>Metazoa</taxon>
        <taxon>Spiralia</taxon>
        <taxon>Lophotrochozoa</taxon>
        <taxon>Annelida</taxon>
        <taxon>Polychaeta</taxon>
        <taxon>Sedentaria</taxon>
        <taxon>Canalipalpata</taxon>
        <taxon>Sabellida</taxon>
        <taxon>Siboglinidae</taxon>
        <taxon>Ridgeia</taxon>
    </lineage>
</organism>
<evidence type="ECO:0000313" key="3">
    <source>
        <dbReference type="Proteomes" id="UP001209878"/>
    </source>
</evidence>
<protein>
    <submittedName>
        <fullName evidence="2">Uncharacterized protein</fullName>
    </submittedName>
</protein>
<keyword evidence="1" id="KW-0472">Membrane</keyword>
<name>A0AAD9UL14_RIDPI</name>
<evidence type="ECO:0000256" key="1">
    <source>
        <dbReference type="SAM" id="Phobius"/>
    </source>
</evidence>
<dbReference type="EMBL" id="JAODUO010000015">
    <property type="protein sequence ID" value="KAK2193271.1"/>
    <property type="molecule type" value="Genomic_DNA"/>
</dbReference>
<keyword evidence="3" id="KW-1185">Reference proteome</keyword>
<evidence type="ECO:0000313" key="2">
    <source>
        <dbReference type="EMBL" id="KAK2193271.1"/>
    </source>
</evidence>